<dbReference type="InterPro" id="IPR036412">
    <property type="entry name" value="HAD-like_sf"/>
</dbReference>
<evidence type="ECO:0000313" key="3">
    <source>
        <dbReference type="Proteomes" id="UP000265962"/>
    </source>
</evidence>
<dbReference type="RefSeq" id="WP_119714786.1">
    <property type="nucleotide sequence ID" value="NZ_OMOH01000002.1"/>
</dbReference>
<dbReference type="PANTHER" id="PTHR43316">
    <property type="entry name" value="HYDROLASE, HALOACID DELAHOGENASE-RELATED"/>
    <property type="match status" value="1"/>
</dbReference>
<dbReference type="PANTHER" id="PTHR43316:SF3">
    <property type="entry name" value="HALOACID DEHALOGENASE, TYPE II (AFU_ORTHOLOGUE AFUA_2G07750)-RELATED"/>
    <property type="match status" value="1"/>
</dbReference>
<dbReference type="SUPFAM" id="SSF56784">
    <property type="entry name" value="HAD-like"/>
    <property type="match status" value="1"/>
</dbReference>
<dbReference type="InterPro" id="IPR051540">
    <property type="entry name" value="S-2-haloacid_dehalogenase"/>
</dbReference>
<dbReference type="NCBIfam" id="TIGR01549">
    <property type="entry name" value="HAD-SF-IA-v1"/>
    <property type="match status" value="1"/>
</dbReference>
<sequence length="244" mass="26742">MPAVPDRRLLVLRVAALVLDMDDTINQTDRAMRAGLRCATRALWPQLGEPDRERSIQEYVADRTGWFDRFARGEIDFEEMRRGRLVDMANGLGVRVDDEHLRRFESTYRSAFAEACTPWPDALALIDRADAAGVPVAVLSNSAQQMTVMKVRRLGLEGRFAQVFSSDQLGAGKPDPGAYRAACARLDAVPAAVGYVDDHLRDAVGASRVGMQSVWLDRGGRGEGPADQPAVASLDQLLLEHVGP</sequence>
<dbReference type="Proteomes" id="UP000265962">
    <property type="component" value="Unassembled WGS sequence"/>
</dbReference>
<reference evidence="3" key="1">
    <citation type="submission" date="2018-02" db="EMBL/GenBank/DDBJ databases">
        <authorList>
            <person name="Hornung B."/>
        </authorList>
    </citation>
    <scope>NUCLEOTIDE SEQUENCE [LARGE SCALE GENOMIC DNA]</scope>
</reference>
<keyword evidence="3" id="KW-1185">Reference proteome</keyword>
<dbReference type="PRINTS" id="PR00413">
    <property type="entry name" value="HADHALOGNASE"/>
</dbReference>
<dbReference type="SFLD" id="SFLDG01129">
    <property type="entry name" value="C1.5:_HAD__Beta-PGM__Phosphata"/>
    <property type="match status" value="1"/>
</dbReference>
<keyword evidence="1 2" id="KW-0378">Hydrolase</keyword>
<dbReference type="InterPro" id="IPR023214">
    <property type="entry name" value="HAD_sf"/>
</dbReference>
<organism evidence="2 3">
    <name type="scientific">Propionibacterium ruminifibrarum</name>
    <dbReference type="NCBI Taxonomy" id="1962131"/>
    <lineage>
        <taxon>Bacteria</taxon>
        <taxon>Bacillati</taxon>
        <taxon>Actinomycetota</taxon>
        <taxon>Actinomycetes</taxon>
        <taxon>Propionibacteriales</taxon>
        <taxon>Propionibacteriaceae</taxon>
        <taxon>Propionibacterium</taxon>
    </lineage>
</organism>
<dbReference type="Pfam" id="PF00702">
    <property type="entry name" value="Hydrolase"/>
    <property type="match status" value="1"/>
</dbReference>
<proteinExistence type="predicted"/>
<dbReference type="OrthoDB" id="9810501at2"/>
<dbReference type="EC" id="3.-.-.-" evidence="2"/>
<name>A0A375HYB6_9ACTN</name>
<evidence type="ECO:0000256" key="1">
    <source>
        <dbReference type="ARBA" id="ARBA00022801"/>
    </source>
</evidence>
<dbReference type="AlphaFoldDB" id="A0A375HYB6"/>
<dbReference type="Gene3D" id="3.40.50.1000">
    <property type="entry name" value="HAD superfamily/HAD-like"/>
    <property type="match status" value="1"/>
</dbReference>
<dbReference type="GO" id="GO:0016787">
    <property type="term" value="F:hydrolase activity"/>
    <property type="evidence" value="ECO:0007669"/>
    <property type="project" value="UniProtKB-KW"/>
</dbReference>
<dbReference type="EMBL" id="OMOH01000002">
    <property type="protein sequence ID" value="SPF67573.1"/>
    <property type="molecule type" value="Genomic_DNA"/>
</dbReference>
<evidence type="ECO:0000313" key="2">
    <source>
        <dbReference type="EMBL" id="SPF67573.1"/>
    </source>
</evidence>
<dbReference type="InterPro" id="IPR006439">
    <property type="entry name" value="HAD-SF_hydro_IA"/>
</dbReference>
<dbReference type="NCBIfam" id="TIGR01509">
    <property type="entry name" value="HAD-SF-IA-v3"/>
    <property type="match status" value="1"/>
</dbReference>
<protein>
    <submittedName>
        <fullName evidence="2">Haloacid dehalogenase/epoxide hydrolase family signature</fullName>
        <ecNumber evidence="2">3.-.-.-</ecNumber>
    </submittedName>
</protein>
<accession>A0A375HYB6</accession>
<gene>
    <name evidence="2" type="ORF">PROPJV5_0528</name>
</gene>
<dbReference type="SFLD" id="SFLDS00003">
    <property type="entry name" value="Haloacid_Dehalogenase"/>
    <property type="match status" value="1"/>
</dbReference>